<dbReference type="InterPro" id="IPR051324">
    <property type="entry name" value="Stress/Tellurium_Resist"/>
</dbReference>
<dbReference type="CDD" id="cd06974">
    <property type="entry name" value="TerD_like"/>
    <property type="match status" value="1"/>
</dbReference>
<organism evidence="3 4">
    <name type="scientific">Prorocentrum cordatum</name>
    <dbReference type="NCBI Taxonomy" id="2364126"/>
    <lineage>
        <taxon>Eukaryota</taxon>
        <taxon>Sar</taxon>
        <taxon>Alveolata</taxon>
        <taxon>Dinophyceae</taxon>
        <taxon>Prorocentrales</taxon>
        <taxon>Prorocentraceae</taxon>
        <taxon>Prorocentrum</taxon>
    </lineage>
</organism>
<evidence type="ECO:0000259" key="2">
    <source>
        <dbReference type="Pfam" id="PF02342"/>
    </source>
</evidence>
<evidence type="ECO:0000256" key="1">
    <source>
        <dbReference type="SAM" id="MobiDB-lite"/>
    </source>
</evidence>
<proteinExistence type="predicted"/>
<dbReference type="Gene3D" id="2.60.60.30">
    <property type="entry name" value="sav2460 like domains"/>
    <property type="match status" value="1"/>
</dbReference>
<reference evidence="3" key="1">
    <citation type="submission" date="2023-10" db="EMBL/GenBank/DDBJ databases">
        <authorList>
            <person name="Chen Y."/>
            <person name="Shah S."/>
            <person name="Dougan E. K."/>
            <person name="Thang M."/>
            <person name="Chan C."/>
        </authorList>
    </citation>
    <scope>NUCLEOTIDE SEQUENCE [LARGE SCALE GENOMIC DNA]</scope>
</reference>
<accession>A0ABN9X5C2</accession>
<comment type="caution">
    <text evidence="3">The sequence shown here is derived from an EMBL/GenBank/DDBJ whole genome shotgun (WGS) entry which is preliminary data.</text>
</comment>
<sequence length="419" mass="46761">MQYTPRLMAMKSVWEDVSTKYKKVAMQRPAIMDIDVLYAELPIDRQVRKSTVVINDNKYKGAQGSYPSLGKCSDSDSFADQVQKQAGYFCGRSKHEKCATEEECERLGGRFKKKYCMEAKKGSGASCGCCKEIGRHDSMRSGGSMNVQINVQWFAPVVKRFLCAPVEAKWAKTGASTVYIGMGWGTEGDVEGLDIDLSLVPLNKRKEYIKDKVIYFNNKQPNSLRCSHGSYGYAMQAFADDRSGDSPGDDELVKVNLDCLTKQFTDIETIVVVASIYRPQKLTWNMLDSVYMRLISGGHEEQRGQSFLVRDADSLRSFVRLSGDSQKANPNMEHNTLAVGMLFKETSGEWAFAGLMEGMKGTTALHAQKPLEKFMKTLNYPIRDDWDADIDDESDVAKTEPCVSQDSSPSIDNDVPTIG</sequence>
<keyword evidence="4" id="KW-1185">Reference proteome</keyword>
<protein>
    <recommendedName>
        <fullName evidence="2">TerD domain-containing protein</fullName>
    </recommendedName>
</protein>
<feature type="compositionally biased region" description="Polar residues" evidence="1">
    <location>
        <begin position="402"/>
        <end position="411"/>
    </location>
</feature>
<dbReference type="PANTHER" id="PTHR32097:SF17">
    <property type="entry name" value="CAMP-BINDING PROTEIN 1-RELATED"/>
    <property type="match status" value="1"/>
</dbReference>
<evidence type="ECO:0000313" key="3">
    <source>
        <dbReference type="EMBL" id="CAK0894531.1"/>
    </source>
</evidence>
<dbReference type="InterPro" id="IPR003325">
    <property type="entry name" value="TerD"/>
</dbReference>
<dbReference type="EMBL" id="CAUYUJ010019914">
    <property type="protein sequence ID" value="CAK0894531.1"/>
    <property type="molecule type" value="Genomic_DNA"/>
</dbReference>
<gene>
    <name evidence="3" type="ORF">PCOR1329_LOCUS73560</name>
</gene>
<feature type="domain" description="TerD" evidence="2">
    <location>
        <begin position="172"/>
        <end position="299"/>
    </location>
</feature>
<name>A0ABN9X5C2_9DINO</name>
<evidence type="ECO:0000313" key="4">
    <source>
        <dbReference type="Proteomes" id="UP001189429"/>
    </source>
</evidence>
<dbReference type="PANTHER" id="PTHR32097">
    <property type="entry name" value="CAMP-BINDING PROTEIN 1-RELATED"/>
    <property type="match status" value="1"/>
</dbReference>
<dbReference type="Proteomes" id="UP001189429">
    <property type="component" value="Unassembled WGS sequence"/>
</dbReference>
<dbReference type="Pfam" id="PF02342">
    <property type="entry name" value="TerD"/>
    <property type="match status" value="1"/>
</dbReference>
<feature type="region of interest" description="Disordered" evidence="1">
    <location>
        <begin position="391"/>
        <end position="419"/>
    </location>
</feature>